<dbReference type="InterPro" id="IPR023827">
    <property type="entry name" value="Peptidase_S8_Asp-AS"/>
</dbReference>
<dbReference type="Proteomes" id="UP000309673">
    <property type="component" value="Unassembled WGS sequence"/>
</dbReference>
<feature type="chain" id="PRO_5020560605" evidence="8">
    <location>
        <begin position="28"/>
        <end position="528"/>
    </location>
</feature>
<feature type="domain" description="Peptidase S8/S53" evidence="9">
    <location>
        <begin position="404"/>
        <end position="505"/>
    </location>
</feature>
<comment type="similarity">
    <text evidence="1 6 7">Belongs to the peptidase S8 family.</text>
</comment>
<keyword evidence="2 6" id="KW-0645">Protease</keyword>
<keyword evidence="8" id="KW-0732">Signal</keyword>
<dbReference type="PROSITE" id="PS51892">
    <property type="entry name" value="SUBTILASE"/>
    <property type="match status" value="1"/>
</dbReference>
<dbReference type="SUPFAM" id="SSF54897">
    <property type="entry name" value="Protease propeptides/inhibitors"/>
    <property type="match status" value="1"/>
</dbReference>
<dbReference type="InterPro" id="IPR022398">
    <property type="entry name" value="Peptidase_S8_His-AS"/>
</dbReference>
<dbReference type="RefSeq" id="WP_136778539.1">
    <property type="nucleotide sequence ID" value="NZ_SUPK01000007.1"/>
</dbReference>
<dbReference type="PROSITE" id="PS00137">
    <property type="entry name" value="SUBTILASE_HIS"/>
    <property type="match status" value="1"/>
</dbReference>
<dbReference type="InterPro" id="IPR015500">
    <property type="entry name" value="Peptidase_S8_subtilisin-rel"/>
</dbReference>
<evidence type="ECO:0000256" key="3">
    <source>
        <dbReference type="ARBA" id="ARBA00022801"/>
    </source>
</evidence>
<dbReference type="PROSITE" id="PS00136">
    <property type="entry name" value="SUBTILASE_ASP"/>
    <property type="match status" value="1"/>
</dbReference>
<dbReference type="OrthoDB" id="9798386at2"/>
<dbReference type="PROSITE" id="PS00138">
    <property type="entry name" value="SUBTILASE_SER"/>
    <property type="match status" value="1"/>
</dbReference>
<comment type="caution">
    <text evidence="10">The sequence shown here is derived from an EMBL/GenBank/DDBJ whole genome shotgun (WGS) entry which is preliminary data.</text>
</comment>
<evidence type="ECO:0000256" key="1">
    <source>
        <dbReference type="ARBA" id="ARBA00011073"/>
    </source>
</evidence>
<evidence type="ECO:0000256" key="6">
    <source>
        <dbReference type="PROSITE-ProRule" id="PRU01240"/>
    </source>
</evidence>
<dbReference type="PANTHER" id="PTHR43806">
    <property type="entry name" value="PEPTIDASE S8"/>
    <property type="match status" value="1"/>
</dbReference>
<sequence length="528" mass="54080">MKKKAFLSKVSGSVLALLLLTCNLVTAAPAEKHSYLVGLMPGASSKALSAPGIEMKEQWDNLGAMRIEASANAAQGLAHNPNVSYVEEDRVVHATSATGTSYTDGDLTWGLQAVNAQQAWNLGASGQTIKVCVLDTGIDYNHPEFNRNGTSVIKASKNFVKDKHRDATDGYGHGTHVAGTIVGQTANSGSRIGAAPNVDLFVARVLGDDGSGATSGIINGLNWCQQNGAKIASLSLGSSQGSKTEQKAFDQAYQNGMLSIAASGNDSGPIGYPAKYSSVVAVGAVDSNFNLASFSNYGAEQEVVAPGVGTLSSVPRGKGKKTSASENGTVYSSHELEYSGLGNVSGPLVDCGLADSTTSCANKPASGAWIALINRGSIAFSDKILNVTAQGASAAIITNNDSVNADDPGSFTLGSAGNWIPAISVSYNGGVSIRAGGLGSANVTVSAWDYSYFEGTSMATPHVSAVAALAWSANPKLTNVDIRSILKKSAKDLGTAGWDSSFGYGIVQADAAVKLANPNIAVKTAKAN</sequence>
<evidence type="ECO:0000259" key="9">
    <source>
        <dbReference type="Pfam" id="PF00082"/>
    </source>
</evidence>
<keyword evidence="11" id="KW-1185">Reference proteome</keyword>
<dbReference type="GO" id="GO:0004252">
    <property type="term" value="F:serine-type endopeptidase activity"/>
    <property type="evidence" value="ECO:0007669"/>
    <property type="project" value="UniProtKB-UniRule"/>
</dbReference>
<evidence type="ECO:0000256" key="5">
    <source>
        <dbReference type="PIRSR" id="PIRSR615500-1"/>
    </source>
</evidence>
<evidence type="ECO:0000256" key="8">
    <source>
        <dbReference type="SAM" id="SignalP"/>
    </source>
</evidence>
<dbReference type="AlphaFoldDB" id="A0A4U0F8N4"/>
<dbReference type="InterPro" id="IPR036852">
    <property type="entry name" value="Peptidase_S8/S53_dom_sf"/>
</dbReference>
<dbReference type="PANTHER" id="PTHR43806:SF11">
    <property type="entry name" value="CEREVISIN-RELATED"/>
    <property type="match status" value="1"/>
</dbReference>
<dbReference type="GO" id="GO:0005615">
    <property type="term" value="C:extracellular space"/>
    <property type="evidence" value="ECO:0007669"/>
    <property type="project" value="TreeGrafter"/>
</dbReference>
<dbReference type="InterPro" id="IPR037045">
    <property type="entry name" value="S8pro/Inhibitor_I9_sf"/>
</dbReference>
<dbReference type="CDD" id="cd00538">
    <property type="entry name" value="PA"/>
    <property type="match status" value="1"/>
</dbReference>
<dbReference type="InterPro" id="IPR023828">
    <property type="entry name" value="Peptidase_S8_Ser-AS"/>
</dbReference>
<feature type="domain" description="Peptidase S8/S53" evidence="9">
    <location>
        <begin position="126"/>
        <end position="329"/>
    </location>
</feature>
<dbReference type="PRINTS" id="PR00723">
    <property type="entry name" value="SUBTILISIN"/>
</dbReference>
<evidence type="ECO:0000313" key="11">
    <source>
        <dbReference type="Proteomes" id="UP000309673"/>
    </source>
</evidence>
<dbReference type="GO" id="GO:0006508">
    <property type="term" value="P:proteolysis"/>
    <property type="evidence" value="ECO:0007669"/>
    <property type="project" value="UniProtKB-KW"/>
</dbReference>
<evidence type="ECO:0000256" key="2">
    <source>
        <dbReference type="ARBA" id="ARBA00022670"/>
    </source>
</evidence>
<feature type="active site" description="Charge relay system" evidence="5 6">
    <location>
        <position position="457"/>
    </location>
</feature>
<evidence type="ECO:0000256" key="4">
    <source>
        <dbReference type="ARBA" id="ARBA00022825"/>
    </source>
</evidence>
<keyword evidence="4 6" id="KW-0720">Serine protease</keyword>
<name>A0A4U0F8N4_9BACL</name>
<evidence type="ECO:0000256" key="7">
    <source>
        <dbReference type="RuleBase" id="RU003355"/>
    </source>
</evidence>
<gene>
    <name evidence="10" type="ORF">E5161_14425</name>
</gene>
<dbReference type="Gene3D" id="3.30.70.80">
    <property type="entry name" value="Peptidase S8 propeptide/proteinase inhibitor I9"/>
    <property type="match status" value="1"/>
</dbReference>
<feature type="active site" description="Charge relay system" evidence="5 6">
    <location>
        <position position="135"/>
    </location>
</feature>
<organism evidence="10 11">
    <name type="scientific">Cohnella pontilimi</name>
    <dbReference type="NCBI Taxonomy" id="2564100"/>
    <lineage>
        <taxon>Bacteria</taxon>
        <taxon>Bacillati</taxon>
        <taxon>Bacillota</taxon>
        <taxon>Bacilli</taxon>
        <taxon>Bacillales</taxon>
        <taxon>Paenibacillaceae</taxon>
        <taxon>Cohnella</taxon>
    </lineage>
</organism>
<dbReference type="InterPro" id="IPR050131">
    <property type="entry name" value="Peptidase_S8_subtilisin-like"/>
</dbReference>
<dbReference type="Pfam" id="PF00082">
    <property type="entry name" value="Peptidase_S8"/>
    <property type="match status" value="2"/>
</dbReference>
<feature type="signal peptide" evidence="8">
    <location>
        <begin position="1"/>
        <end position="27"/>
    </location>
</feature>
<proteinExistence type="inferred from homology"/>
<dbReference type="EMBL" id="SUPK01000007">
    <property type="protein sequence ID" value="TJY40910.1"/>
    <property type="molecule type" value="Genomic_DNA"/>
</dbReference>
<dbReference type="Gene3D" id="3.40.50.200">
    <property type="entry name" value="Peptidase S8/S53 domain"/>
    <property type="match status" value="2"/>
</dbReference>
<dbReference type="SUPFAM" id="SSF52743">
    <property type="entry name" value="Subtilisin-like"/>
    <property type="match status" value="1"/>
</dbReference>
<reference evidence="10 11" key="1">
    <citation type="submission" date="2019-04" db="EMBL/GenBank/DDBJ databases">
        <title>Cohnella sp. nov., isolated from soil.</title>
        <authorList>
            <person name="Kim W."/>
        </authorList>
    </citation>
    <scope>NUCLEOTIDE SEQUENCE [LARGE SCALE GENOMIC DNA]</scope>
    <source>
        <strain evidence="10 11">CAU 1483</strain>
    </source>
</reference>
<evidence type="ECO:0000313" key="10">
    <source>
        <dbReference type="EMBL" id="TJY40910.1"/>
    </source>
</evidence>
<dbReference type="InterPro" id="IPR000209">
    <property type="entry name" value="Peptidase_S8/S53_dom"/>
</dbReference>
<protein>
    <submittedName>
        <fullName evidence="10">Peptidase S8</fullName>
    </submittedName>
</protein>
<keyword evidence="3 6" id="KW-0378">Hydrolase</keyword>
<feature type="active site" description="Charge relay system" evidence="5 6">
    <location>
        <position position="173"/>
    </location>
</feature>
<accession>A0A4U0F8N4</accession>